<keyword evidence="3" id="KW-1185">Reference proteome</keyword>
<evidence type="ECO:0000313" key="3">
    <source>
        <dbReference type="Proteomes" id="UP000324974"/>
    </source>
</evidence>
<dbReference type="EMBL" id="CP042425">
    <property type="protein sequence ID" value="QEL16703.1"/>
    <property type="molecule type" value="Genomic_DNA"/>
</dbReference>
<accession>A0A5C1AES5</accession>
<dbReference type="AlphaFoldDB" id="A0A5C1AES5"/>
<organism evidence="2 3">
    <name type="scientific">Limnoglobus roseus</name>
    <dbReference type="NCBI Taxonomy" id="2598579"/>
    <lineage>
        <taxon>Bacteria</taxon>
        <taxon>Pseudomonadati</taxon>
        <taxon>Planctomycetota</taxon>
        <taxon>Planctomycetia</taxon>
        <taxon>Gemmatales</taxon>
        <taxon>Gemmataceae</taxon>
        <taxon>Limnoglobus</taxon>
    </lineage>
</organism>
<dbReference type="KEGG" id="lrs:PX52LOC_03666"/>
<protein>
    <submittedName>
        <fullName evidence="2">Uncharacterized protein</fullName>
    </submittedName>
</protein>
<dbReference type="Proteomes" id="UP000324974">
    <property type="component" value="Chromosome"/>
</dbReference>
<evidence type="ECO:0000313" key="2">
    <source>
        <dbReference type="EMBL" id="QEL16703.1"/>
    </source>
</evidence>
<proteinExistence type="predicted"/>
<sequence length="101" mass="10607">MSAMLLTAELIPGWADVQRAETGKWPRRECGVVVAAPTETWYLVDSAMVAGTRGLPGSDSVAKLLARKRGVRYARNLPGLSAGESVRGPRSTSGGPGGGRR</sequence>
<reference evidence="3" key="1">
    <citation type="submission" date="2019-08" db="EMBL/GenBank/DDBJ databases">
        <title>Limnoglobus roseus gen. nov., sp. nov., a novel freshwater planctomycete with a giant genome from the family Gemmataceae.</title>
        <authorList>
            <person name="Kulichevskaya I.S."/>
            <person name="Naumoff D.G."/>
            <person name="Miroshnikov K."/>
            <person name="Ivanova A."/>
            <person name="Philippov D.A."/>
            <person name="Hakobyan A."/>
            <person name="Rijpstra I.C."/>
            <person name="Sinninghe Damste J.S."/>
            <person name="Liesack W."/>
            <person name="Dedysh S.N."/>
        </authorList>
    </citation>
    <scope>NUCLEOTIDE SEQUENCE [LARGE SCALE GENOMIC DNA]</scope>
    <source>
        <strain evidence="3">PX52</strain>
    </source>
</reference>
<evidence type="ECO:0000256" key="1">
    <source>
        <dbReference type="SAM" id="MobiDB-lite"/>
    </source>
</evidence>
<gene>
    <name evidence="2" type="ORF">PX52LOC_03666</name>
</gene>
<name>A0A5C1AES5_9BACT</name>
<feature type="region of interest" description="Disordered" evidence="1">
    <location>
        <begin position="79"/>
        <end position="101"/>
    </location>
</feature>